<comment type="similarity">
    <text evidence="1">Belongs to the WSCD family.</text>
</comment>
<keyword evidence="4" id="KW-1185">Reference proteome</keyword>
<dbReference type="SUPFAM" id="SSF53098">
    <property type="entry name" value="Ribonuclease H-like"/>
    <property type="match status" value="1"/>
</dbReference>
<evidence type="ECO:0000313" key="3">
    <source>
        <dbReference type="EMBL" id="CAH0103726.1"/>
    </source>
</evidence>
<sequence length="774" mass="87908">MTLQCAHVYFFCVLMFGMLLIGVSFRRYTSMNINRIFVIADFRSNENSSSQIKVIEQQLLPGDKQVSYPWIGDPTCQHLAVQFAKNKTRPKWALTSFPGSGVTWTRQLIEGVTGIYTGTVYGPDEPQILDGNHHGNKAETDCDCTIVIKDHGYPETFSRKRTHLPHLNLKLMGSIITEVKHFKFLGLIFDSKLSWDKHIEEINTCLIRRGNILKSLTSKKTYLSTTLLLRVYKALIRSKLDYGAAALVNIPKSKIEILERTQNQLLRIILGCLKSTPKALLHLETNILPVHMRWQNLAANYFLKLSNKPFNPAYKIIKNLYESNATWPVRSIPASIPTLKFIDSLDAKAYSKAPTKYAGCNVVLQWIPSHCGCPGNETADKLASDRASSLTGDTWTNSLSNQEILNALKQKAQQELLTSFKTTSSNLAITNRISFGPLQWHLHPNRNIQTALFRLRSGHNKLNHCVAKWDSNVSPNCPHGCPEYENAQHVILHCHHFFEARSQLFSLLSANNIQPELPSILGLNATIPKHIQEKIKSSLIAFIHQVPVSLTFSPDSRCVRASLGQPVKLCQPGVADNTLASAPNLQKKKKKNGYPETYPFIGTPGPYENRGILLIRNPFDALFSFVHFLWSGNDQKGIVSTDHFTGPKWDEHFKYVSNEWAEHADRWIKNIQNGTVIFYELLLTDTETELNRLIRAVNFTDSHHPPVDPDRMWCTLKHKNRLDRKRSSKPKILLAAEQHSKMMASIERVQESLRQKGWPLLPLHLYNLHIRDSV</sequence>
<dbReference type="SUPFAM" id="SSF52540">
    <property type="entry name" value="P-loop containing nucleoside triphosphate hydrolases"/>
    <property type="match status" value="1"/>
</dbReference>
<dbReference type="Proteomes" id="UP000789390">
    <property type="component" value="Unassembled WGS sequence"/>
</dbReference>
<dbReference type="InterPro" id="IPR036397">
    <property type="entry name" value="RNaseH_sf"/>
</dbReference>
<keyword evidence="2" id="KW-0472">Membrane</keyword>
<dbReference type="Gene3D" id="3.30.420.10">
    <property type="entry name" value="Ribonuclease H-like superfamily/Ribonuclease H"/>
    <property type="match status" value="1"/>
</dbReference>
<comment type="caution">
    <text evidence="3">The sequence shown here is derived from an EMBL/GenBank/DDBJ whole genome shotgun (WGS) entry which is preliminary data.</text>
</comment>
<protein>
    <recommendedName>
        <fullName evidence="5">Sulfotransferase domain-containing protein</fullName>
    </recommendedName>
</protein>
<proteinExistence type="inferred from homology"/>
<dbReference type="GO" id="GO:0003676">
    <property type="term" value="F:nucleic acid binding"/>
    <property type="evidence" value="ECO:0007669"/>
    <property type="project" value="InterPro"/>
</dbReference>
<name>A0A8J2RMK6_9CRUS</name>
<keyword evidence="2" id="KW-1133">Transmembrane helix</keyword>
<dbReference type="OrthoDB" id="7700357at2759"/>
<dbReference type="EMBL" id="CAKKLH010000113">
    <property type="protein sequence ID" value="CAH0103726.1"/>
    <property type="molecule type" value="Genomic_DNA"/>
</dbReference>
<evidence type="ECO:0000256" key="2">
    <source>
        <dbReference type="SAM" id="Phobius"/>
    </source>
</evidence>
<dbReference type="InterPro" id="IPR051589">
    <property type="entry name" value="Sialate-O-sulfotransferase"/>
</dbReference>
<dbReference type="Gene3D" id="3.40.50.300">
    <property type="entry name" value="P-loop containing nucleotide triphosphate hydrolases"/>
    <property type="match status" value="1"/>
</dbReference>
<accession>A0A8J2RMK6</accession>
<dbReference type="PANTHER" id="PTHR45964:SF9">
    <property type="entry name" value="SULFOTRANSFERASE"/>
    <property type="match status" value="1"/>
</dbReference>
<dbReference type="PANTHER" id="PTHR45964">
    <property type="entry name" value="WSCD FAMILY MEMBER CG9164"/>
    <property type="match status" value="1"/>
</dbReference>
<reference evidence="3" key="1">
    <citation type="submission" date="2021-11" db="EMBL/GenBank/DDBJ databases">
        <authorList>
            <person name="Schell T."/>
        </authorList>
    </citation>
    <scope>NUCLEOTIDE SEQUENCE</scope>
    <source>
        <strain evidence="3">M5</strain>
    </source>
</reference>
<dbReference type="AlphaFoldDB" id="A0A8J2RMK6"/>
<evidence type="ECO:0000256" key="1">
    <source>
        <dbReference type="ARBA" id="ARBA00010236"/>
    </source>
</evidence>
<organism evidence="3 4">
    <name type="scientific">Daphnia galeata</name>
    <dbReference type="NCBI Taxonomy" id="27404"/>
    <lineage>
        <taxon>Eukaryota</taxon>
        <taxon>Metazoa</taxon>
        <taxon>Ecdysozoa</taxon>
        <taxon>Arthropoda</taxon>
        <taxon>Crustacea</taxon>
        <taxon>Branchiopoda</taxon>
        <taxon>Diplostraca</taxon>
        <taxon>Cladocera</taxon>
        <taxon>Anomopoda</taxon>
        <taxon>Daphniidae</taxon>
        <taxon>Daphnia</taxon>
    </lineage>
</organism>
<evidence type="ECO:0000313" key="4">
    <source>
        <dbReference type="Proteomes" id="UP000789390"/>
    </source>
</evidence>
<dbReference type="InterPro" id="IPR012337">
    <property type="entry name" value="RNaseH-like_sf"/>
</dbReference>
<evidence type="ECO:0008006" key="5">
    <source>
        <dbReference type="Google" id="ProtNLM"/>
    </source>
</evidence>
<dbReference type="InterPro" id="IPR027417">
    <property type="entry name" value="P-loop_NTPase"/>
</dbReference>
<gene>
    <name evidence="3" type="ORF">DGAL_LOCUS6309</name>
</gene>
<keyword evidence="2" id="KW-0812">Transmembrane</keyword>
<feature type="transmembrane region" description="Helical" evidence="2">
    <location>
        <begin position="6"/>
        <end position="25"/>
    </location>
</feature>